<comment type="caution">
    <text evidence="13">The sequence shown here is derived from an EMBL/GenBank/DDBJ whole genome shotgun (WGS) entry which is preliminary data.</text>
</comment>
<evidence type="ECO:0000256" key="5">
    <source>
        <dbReference type="ARBA" id="ARBA00022741"/>
    </source>
</evidence>
<reference evidence="14" key="1">
    <citation type="journal article" date="2019" name="Int. J. Syst. Evol. Microbiol.">
        <title>The Global Catalogue of Microorganisms (GCM) 10K type strain sequencing project: providing services to taxonomists for standard genome sequencing and annotation.</title>
        <authorList>
            <consortium name="The Broad Institute Genomics Platform"/>
            <consortium name="The Broad Institute Genome Sequencing Center for Infectious Disease"/>
            <person name="Wu L."/>
            <person name="Ma J."/>
        </authorList>
    </citation>
    <scope>NUCLEOTIDE SEQUENCE [LARGE SCALE GENOMIC DNA]</scope>
    <source>
        <strain evidence="14">CCUG 59778</strain>
    </source>
</reference>
<keyword evidence="10" id="KW-0472">Membrane</keyword>
<dbReference type="GO" id="GO:0016301">
    <property type="term" value="F:kinase activity"/>
    <property type="evidence" value="ECO:0007669"/>
    <property type="project" value="UniProtKB-KW"/>
</dbReference>
<feature type="transmembrane region" description="Helical" evidence="10">
    <location>
        <begin position="64"/>
        <end position="88"/>
    </location>
</feature>
<evidence type="ECO:0000313" key="14">
    <source>
        <dbReference type="Proteomes" id="UP001596157"/>
    </source>
</evidence>
<keyword evidence="8" id="KW-0902">Two-component regulatory system</keyword>
<evidence type="ECO:0000313" key="13">
    <source>
        <dbReference type="EMBL" id="MFC5290021.1"/>
    </source>
</evidence>
<dbReference type="RefSeq" id="WP_378249893.1">
    <property type="nucleotide sequence ID" value="NZ_JBHSKF010000014.1"/>
</dbReference>
<keyword evidence="5" id="KW-0547">Nucleotide-binding</keyword>
<keyword evidence="7" id="KW-0067">ATP-binding</keyword>
<dbReference type="Gene3D" id="1.20.5.1930">
    <property type="match status" value="1"/>
</dbReference>
<dbReference type="EC" id="2.7.13.3" evidence="2"/>
<dbReference type="Pfam" id="PF02518">
    <property type="entry name" value="HATPase_c"/>
    <property type="match status" value="1"/>
</dbReference>
<keyword evidence="10" id="KW-0812">Transmembrane</keyword>
<evidence type="ECO:0000256" key="3">
    <source>
        <dbReference type="ARBA" id="ARBA00022553"/>
    </source>
</evidence>
<feature type="transmembrane region" description="Helical" evidence="10">
    <location>
        <begin position="21"/>
        <end position="39"/>
    </location>
</feature>
<dbReference type="CDD" id="cd16917">
    <property type="entry name" value="HATPase_UhpB-NarQ-NarX-like"/>
    <property type="match status" value="1"/>
</dbReference>
<feature type="region of interest" description="Disordered" evidence="9">
    <location>
        <begin position="344"/>
        <end position="385"/>
    </location>
</feature>
<evidence type="ECO:0000256" key="2">
    <source>
        <dbReference type="ARBA" id="ARBA00012438"/>
    </source>
</evidence>
<feature type="domain" description="Histidine kinase/HSP90-like ATPase" evidence="11">
    <location>
        <begin position="279"/>
        <end position="367"/>
    </location>
</feature>
<dbReference type="InterPro" id="IPR036890">
    <property type="entry name" value="HATPase_C_sf"/>
</dbReference>
<dbReference type="PANTHER" id="PTHR24421">
    <property type="entry name" value="NITRATE/NITRITE SENSOR PROTEIN NARX-RELATED"/>
    <property type="match status" value="1"/>
</dbReference>
<evidence type="ECO:0000256" key="1">
    <source>
        <dbReference type="ARBA" id="ARBA00000085"/>
    </source>
</evidence>
<evidence type="ECO:0000259" key="12">
    <source>
        <dbReference type="Pfam" id="PF07730"/>
    </source>
</evidence>
<feature type="transmembrane region" description="Helical" evidence="10">
    <location>
        <begin position="100"/>
        <end position="117"/>
    </location>
</feature>
<dbReference type="Proteomes" id="UP001596157">
    <property type="component" value="Unassembled WGS sequence"/>
</dbReference>
<keyword evidence="4" id="KW-0808">Transferase</keyword>
<protein>
    <recommendedName>
        <fullName evidence="2">histidine kinase</fullName>
        <ecNumber evidence="2">2.7.13.3</ecNumber>
    </recommendedName>
</protein>
<dbReference type="SUPFAM" id="SSF55874">
    <property type="entry name" value="ATPase domain of HSP90 chaperone/DNA topoisomerase II/histidine kinase"/>
    <property type="match status" value="1"/>
</dbReference>
<dbReference type="InterPro" id="IPR011712">
    <property type="entry name" value="Sig_transdc_His_kin_sub3_dim/P"/>
</dbReference>
<evidence type="ECO:0000256" key="8">
    <source>
        <dbReference type="ARBA" id="ARBA00023012"/>
    </source>
</evidence>
<sequence length="385" mass="40491">MSELRVRLRELCTPGPVGKRIGLEVLAVGVPLLAVLMSYPPQPWTLPVAVVACLALPLRLRWPWLAYAICLPALYGGLGWPPALVALFRVGMCSKRVSTAVWAVAGVFVTVQVANQFNLDEPLANLIVSAMFSLVVPAGPAALGVLIRLRAELTATLAERDAARRAELTARLDTARADERARITREIHDAVGHNTTLIAVQAAALAATTTDPAARQTAEQLRHLAKQSLAEMRSALGLAGATSHNGYPDIPTLITQARTAGLNITYTPTDATPSPLIGRALYRVIQEALTNAVKHAPGAPIAITLTRDTTRILTTITNGPPTAPRPDLAQSGTGLEGLTERVTTAGGTLTTQPHPDGSFTLQATLPAHDPTKVAPGPPTSGGSQL</sequence>
<dbReference type="Pfam" id="PF07730">
    <property type="entry name" value="HisKA_3"/>
    <property type="match status" value="1"/>
</dbReference>
<evidence type="ECO:0000256" key="6">
    <source>
        <dbReference type="ARBA" id="ARBA00022777"/>
    </source>
</evidence>
<keyword evidence="6 13" id="KW-0418">Kinase</keyword>
<organism evidence="13 14">
    <name type="scientific">Actinokineospora guangxiensis</name>
    <dbReference type="NCBI Taxonomy" id="1490288"/>
    <lineage>
        <taxon>Bacteria</taxon>
        <taxon>Bacillati</taxon>
        <taxon>Actinomycetota</taxon>
        <taxon>Actinomycetes</taxon>
        <taxon>Pseudonocardiales</taxon>
        <taxon>Pseudonocardiaceae</taxon>
        <taxon>Actinokineospora</taxon>
    </lineage>
</organism>
<feature type="transmembrane region" description="Helical" evidence="10">
    <location>
        <begin position="123"/>
        <end position="147"/>
    </location>
</feature>
<dbReference type="InterPro" id="IPR050482">
    <property type="entry name" value="Sensor_HK_TwoCompSys"/>
</dbReference>
<dbReference type="EMBL" id="JBHSKF010000014">
    <property type="protein sequence ID" value="MFC5290021.1"/>
    <property type="molecule type" value="Genomic_DNA"/>
</dbReference>
<keyword evidence="14" id="KW-1185">Reference proteome</keyword>
<feature type="compositionally biased region" description="Polar residues" evidence="9">
    <location>
        <begin position="344"/>
        <end position="363"/>
    </location>
</feature>
<keyword evidence="3" id="KW-0597">Phosphoprotein</keyword>
<keyword evidence="10" id="KW-1133">Transmembrane helix</keyword>
<evidence type="ECO:0000259" key="11">
    <source>
        <dbReference type="Pfam" id="PF02518"/>
    </source>
</evidence>
<proteinExistence type="predicted"/>
<evidence type="ECO:0000256" key="10">
    <source>
        <dbReference type="SAM" id="Phobius"/>
    </source>
</evidence>
<comment type="catalytic activity">
    <reaction evidence="1">
        <text>ATP + protein L-histidine = ADP + protein N-phospho-L-histidine.</text>
        <dbReference type="EC" id="2.7.13.3"/>
    </reaction>
</comment>
<accession>A0ABW0ETC6</accession>
<name>A0ABW0ETC6_9PSEU</name>
<evidence type="ECO:0000256" key="7">
    <source>
        <dbReference type="ARBA" id="ARBA00022840"/>
    </source>
</evidence>
<gene>
    <name evidence="13" type="ORF">ACFPM7_23440</name>
</gene>
<evidence type="ECO:0000256" key="9">
    <source>
        <dbReference type="SAM" id="MobiDB-lite"/>
    </source>
</evidence>
<feature type="domain" description="Signal transduction histidine kinase subgroup 3 dimerisation and phosphoacceptor" evidence="12">
    <location>
        <begin position="179"/>
        <end position="237"/>
    </location>
</feature>
<dbReference type="PANTHER" id="PTHR24421:SF10">
    <property type="entry name" value="NITRATE_NITRITE SENSOR PROTEIN NARQ"/>
    <property type="match status" value="1"/>
</dbReference>
<dbReference type="Gene3D" id="3.30.565.10">
    <property type="entry name" value="Histidine kinase-like ATPase, C-terminal domain"/>
    <property type="match status" value="1"/>
</dbReference>
<evidence type="ECO:0000256" key="4">
    <source>
        <dbReference type="ARBA" id="ARBA00022679"/>
    </source>
</evidence>
<dbReference type="InterPro" id="IPR003594">
    <property type="entry name" value="HATPase_dom"/>
</dbReference>